<dbReference type="Gene3D" id="1.10.287.130">
    <property type="match status" value="1"/>
</dbReference>
<dbReference type="InterPro" id="IPR004358">
    <property type="entry name" value="Sig_transdc_His_kin-like_C"/>
</dbReference>
<dbReference type="PROSITE" id="PS50113">
    <property type="entry name" value="PAC"/>
    <property type="match status" value="1"/>
</dbReference>
<evidence type="ECO:0000256" key="2">
    <source>
        <dbReference type="ARBA" id="ARBA00004429"/>
    </source>
</evidence>
<dbReference type="Pfam" id="PF08447">
    <property type="entry name" value="PAS_3"/>
    <property type="match status" value="1"/>
</dbReference>
<dbReference type="GO" id="GO:0005886">
    <property type="term" value="C:plasma membrane"/>
    <property type="evidence" value="ECO:0007669"/>
    <property type="project" value="UniProtKB-SubCell"/>
</dbReference>
<dbReference type="EMBL" id="SMLL01000001">
    <property type="protein sequence ID" value="TFZ04985.1"/>
    <property type="molecule type" value="Genomic_DNA"/>
</dbReference>
<evidence type="ECO:0000259" key="9">
    <source>
        <dbReference type="PROSITE" id="PS50109"/>
    </source>
</evidence>
<dbReference type="InterPro" id="IPR003661">
    <property type="entry name" value="HisK_dim/P_dom"/>
</dbReference>
<dbReference type="NCBIfam" id="TIGR00229">
    <property type="entry name" value="sensory_box"/>
    <property type="match status" value="1"/>
</dbReference>
<dbReference type="InterPro" id="IPR050736">
    <property type="entry name" value="Sensor_HK_Regulatory"/>
</dbReference>
<dbReference type="InterPro" id="IPR003594">
    <property type="entry name" value="HATPase_dom"/>
</dbReference>
<evidence type="ECO:0000259" key="11">
    <source>
        <dbReference type="PROSITE" id="PS50113"/>
    </source>
</evidence>
<dbReference type="InterPro" id="IPR013655">
    <property type="entry name" value="PAS_fold_3"/>
</dbReference>
<dbReference type="FunFam" id="3.30.565.10:FF:000006">
    <property type="entry name" value="Sensor histidine kinase WalK"/>
    <property type="match status" value="1"/>
</dbReference>
<evidence type="ECO:0000313" key="12">
    <source>
        <dbReference type="EMBL" id="TFZ04985.1"/>
    </source>
</evidence>
<dbReference type="GO" id="GO:0000155">
    <property type="term" value="F:phosphorelay sensor kinase activity"/>
    <property type="evidence" value="ECO:0007669"/>
    <property type="project" value="InterPro"/>
</dbReference>
<dbReference type="InterPro" id="IPR001610">
    <property type="entry name" value="PAC"/>
</dbReference>
<dbReference type="SMART" id="SM00091">
    <property type="entry name" value="PAS"/>
    <property type="match status" value="1"/>
</dbReference>
<dbReference type="Pfam" id="PF01590">
    <property type="entry name" value="GAF"/>
    <property type="match status" value="1"/>
</dbReference>
<dbReference type="PROSITE" id="PS50112">
    <property type="entry name" value="PAS"/>
    <property type="match status" value="1"/>
</dbReference>
<dbReference type="Gene3D" id="3.30.450.40">
    <property type="match status" value="1"/>
</dbReference>
<dbReference type="SUPFAM" id="SSF55781">
    <property type="entry name" value="GAF domain-like"/>
    <property type="match status" value="1"/>
</dbReference>
<feature type="domain" description="PAS" evidence="10">
    <location>
        <begin position="109"/>
        <end position="177"/>
    </location>
</feature>
<dbReference type="CDD" id="cd00075">
    <property type="entry name" value="HATPase"/>
    <property type="match status" value="1"/>
</dbReference>
<dbReference type="SUPFAM" id="SSF55785">
    <property type="entry name" value="PYP-like sensor domain (PAS domain)"/>
    <property type="match status" value="1"/>
</dbReference>
<evidence type="ECO:0000256" key="7">
    <source>
        <dbReference type="ARBA" id="ARBA00023012"/>
    </source>
</evidence>
<feature type="domain" description="Histidine kinase" evidence="9">
    <location>
        <begin position="417"/>
        <end position="631"/>
    </location>
</feature>
<dbReference type="SUPFAM" id="SSF55874">
    <property type="entry name" value="ATPase domain of HSP90 chaperone/DNA topoisomerase II/histidine kinase"/>
    <property type="match status" value="1"/>
</dbReference>
<name>A0A4Z0C466_9BURK</name>
<proteinExistence type="predicted"/>
<dbReference type="InterPro" id="IPR036890">
    <property type="entry name" value="HATPase_C_sf"/>
</dbReference>
<dbReference type="OrthoDB" id="5519028at2"/>
<dbReference type="Pfam" id="PF02518">
    <property type="entry name" value="HATPase_c"/>
    <property type="match status" value="1"/>
</dbReference>
<keyword evidence="7" id="KW-0902">Two-component regulatory system</keyword>
<feature type="region of interest" description="Disordered" evidence="8">
    <location>
        <begin position="80"/>
        <end position="104"/>
    </location>
</feature>
<dbReference type="SMART" id="SM00387">
    <property type="entry name" value="HATPase_c"/>
    <property type="match status" value="1"/>
</dbReference>
<dbReference type="PROSITE" id="PS50109">
    <property type="entry name" value="HIS_KIN"/>
    <property type="match status" value="1"/>
</dbReference>
<keyword evidence="6" id="KW-0418">Kinase</keyword>
<dbReference type="SUPFAM" id="SSF47384">
    <property type="entry name" value="Homodimeric domain of signal transducing histidine kinase"/>
    <property type="match status" value="1"/>
</dbReference>
<evidence type="ECO:0000256" key="5">
    <source>
        <dbReference type="ARBA" id="ARBA00022679"/>
    </source>
</evidence>
<evidence type="ECO:0000313" key="13">
    <source>
        <dbReference type="Proteomes" id="UP000297564"/>
    </source>
</evidence>
<dbReference type="CDD" id="cd00082">
    <property type="entry name" value="HisKA"/>
    <property type="match status" value="1"/>
</dbReference>
<organism evidence="12 13">
    <name type="scientific">Ramlibacter rhizophilus</name>
    <dbReference type="NCBI Taxonomy" id="1781167"/>
    <lineage>
        <taxon>Bacteria</taxon>
        <taxon>Pseudomonadati</taxon>
        <taxon>Pseudomonadota</taxon>
        <taxon>Betaproteobacteria</taxon>
        <taxon>Burkholderiales</taxon>
        <taxon>Comamonadaceae</taxon>
        <taxon>Ramlibacter</taxon>
    </lineage>
</organism>
<dbReference type="InterPro" id="IPR003018">
    <property type="entry name" value="GAF"/>
</dbReference>
<feature type="compositionally biased region" description="Low complexity" evidence="8">
    <location>
        <begin position="633"/>
        <end position="652"/>
    </location>
</feature>
<reference evidence="12 13" key="1">
    <citation type="submission" date="2019-03" db="EMBL/GenBank/DDBJ databases">
        <title>Ramlibacter rhizophilus CCTCC AB2015357, whole genome shotgun sequence.</title>
        <authorList>
            <person name="Zhang X."/>
            <person name="Feng G."/>
            <person name="Zhu H."/>
        </authorList>
    </citation>
    <scope>NUCLEOTIDE SEQUENCE [LARGE SCALE GENOMIC DNA]</scope>
    <source>
        <strain evidence="12 13">CCTCC AB2015357</strain>
    </source>
</reference>
<comment type="catalytic activity">
    <reaction evidence="1">
        <text>ATP + protein L-histidine = ADP + protein N-phospho-L-histidine.</text>
        <dbReference type="EC" id="2.7.13.3"/>
    </reaction>
</comment>
<gene>
    <name evidence="12" type="ORF">EZ242_04355</name>
</gene>
<dbReference type="Gene3D" id="3.30.450.20">
    <property type="entry name" value="PAS domain"/>
    <property type="match status" value="1"/>
</dbReference>
<evidence type="ECO:0000259" key="10">
    <source>
        <dbReference type="PROSITE" id="PS50112"/>
    </source>
</evidence>
<dbReference type="SMART" id="SM00086">
    <property type="entry name" value="PAC"/>
    <property type="match status" value="1"/>
</dbReference>
<evidence type="ECO:0000256" key="3">
    <source>
        <dbReference type="ARBA" id="ARBA00012438"/>
    </source>
</evidence>
<evidence type="ECO:0000256" key="1">
    <source>
        <dbReference type="ARBA" id="ARBA00000085"/>
    </source>
</evidence>
<dbReference type="InterPro" id="IPR005467">
    <property type="entry name" value="His_kinase_dom"/>
</dbReference>
<dbReference type="PRINTS" id="PR00344">
    <property type="entry name" value="BCTRLSENSOR"/>
</dbReference>
<keyword evidence="13" id="KW-1185">Reference proteome</keyword>
<comment type="caution">
    <text evidence="12">The sequence shown here is derived from an EMBL/GenBank/DDBJ whole genome shotgun (WGS) entry which is preliminary data.</text>
</comment>
<sequence length="671" mass="72494">MAGTGAHHVGEDDCARKRPWHHRKGLTGGRSLLRPGQISTRRKLPGGLWFSGRTLARDQAHSPQRLSRFALIFPSGPALGRARPSMESDSEVFDPLQPTRSGEAALRESEERFRLTFDEAPIGMAGTDGRFLRVNKVLCEIVGYTAEELTGLTFQAITHPEDLDSDLALAGQLARGEIPRYTLEKRYLRKDGSIVHIRLSGSVLRDAQSRPLHFIAQVEDVTERWRTEQAQQFLAELGPALDSSLDCEQILDRVVALTTRTLADACIVIDACADERLLHKRAACRDPARQRMVEPVLHLTLDPAGPHLLANVMRARQATLLRHPSDESLAALSQTPEHLRLLRALEIASLVAVPLVVAGHVIGAVALIASAGSREHDARDLLLVGQLGSRMALAMANARLYRMASEASQRRDEVLAIVAHDLRNPLNVIATQAALLRRAQHRQAIESAIAGTIGSAAVRMTRLIEDLLDISRIEAGQLSVHAAPLDTLTLLREYLAAQQAPAQAAAIALRLDAPPQLAPVRADRDRLFQVLDNLVGNALKFAGDGGQVTLGAEEREGEVLFWVHDTGPGIPAEHLPHLFDRFWQAHRARRDGAGLGLPIAKGIAEAQGGHMGVDSAPGQGARFFFTLPRADRSPGQPAAGAASGITSSTSAGRGPGLSSLRASPGAKRQES</sequence>
<evidence type="ECO:0000256" key="4">
    <source>
        <dbReference type="ARBA" id="ARBA00022553"/>
    </source>
</evidence>
<dbReference type="InterPro" id="IPR000700">
    <property type="entry name" value="PAS-assoc_C"/>
</dbReference>
<keyword evidence="5" id="KW-0808">Transferase</keyword>
<dbReference type="PANTHER" id="PTHR43711:SF1">
    <property type="entry name" value="HISTIDINE KINASE 1"/>
    <property type="match status" value="1"/>
</dbReference>
<dbReference type="AlphaFoldDB" id="A0A4Z0C466"/>
<feature type="region of interest" description="Disordered" evidence="8">
    <location>
        <begin position="1"/>
        <end position="37"/>
    </location>
</feature>
<dbReference type="SMART" id="SM00388">
    <property type="entry name" value="HisKA"/>
    <property type="match status" value="1"/>
</dbReference>
<protein>
    <recommendedName>
        <fullName evidence="3">histidine kinase</fullName>
        <ecNumber evidence="3">2.7.13.3</ecNumber>
    </recommendedName>
</protein>
<dbReference type="PANTHER" id="PTHR43711">
    <property type="entry name" value="TWO-COMPONENT HISTIDINE KINASE"/>
    <property type="match status" value="1"/>
</dbReference>
<keyword evidence="4" id="KW-0597">Phosphoprotein</keyword>
<dbReference type="EC" id="2.7.13.3" evidence="3"/>
<accession>A0A4Z0C466</accession>
<feature type="domain" description="PAC" evidence="11">
    <location>
        <begin position="181"/>
        <end position="233"/>
    </location>
</feature>
<evidence type="ECO:0000256" key="6">
    <source>
        <dbReference type="ARBA" id="ARBA00022777"/>
    </source>
</evidence>
<dbReference type="InterPro" id="IPR029016">
    <property type="entry name" value="GAF-like_dom_sf"/>
</dbReference>
<dbReference type="InterPro" id="IPR000014">
    <property type="entry name" value="PAS"/>
</dbReference>
<dbReference type="Gene3D" id="3.30.565.10">
    <property type="entry name" value="Histidine kinase-like ATPase, C-terminal domain"/>
    <property type="match status" value="1"/>
</dbReference>
<dbReference type="CDD" id="cd00130">
    <property type="entry name" value="PAS"/>
    <property type="match status" value="1"/>
</dbReference>
<dbReference type="InterPro" id="IPR035965">
    <property type="entry name" value="PAS-like_dom_sf"/>
</dbReference>
<comment type="subcellular location">
    <subcellularLocation>
        <location evidence="2">Cell inner membrane</location>
        <topology evidence="2">Multi-pass membrane protein</topology>
    </subcellularLocation>
</comment>
<dbReference type="Pfam" id="PF00512">
    <property type="entry name" value="HisKA"/>
    <property type="match status" value="1"/>
</dbReference>
<evidence type="ECO:0000256" key="8">
    <source>
        <dbReference type="SAM" id="MobiDB-lite"/>
    </source>
</evidence>
<dbReference type="InterPro" id="IPR036097">
    <property type="entry name" value="HisK_dim/P_sf"/>
</dbReference>
<feature type="region of interest" description="Disordered" evidence="8">
    <location>
        <begin position="628"/>
        <end position="671"/>
    </location>
</feature>
<dbReference type="SMART" id="SM00065">
    <property type="entry name" value="GAF"/>
    <property type="match status" value="1"/>
</dbReference>
<dbReference type="Proteomes" id="UP000297564">
    <property type="component" value="Unassembled WGS sequence"/>
</dbReference>